<reference evidence="2" key="2">
    <citation type="journal article" date="2022" name="Hortic Res">
        <title>The genome of Dioscorea zingiberensis sheds light on the biosynthesis, origin and evolution of the medicinally important diosgenin saponins.</title>
        <authorList>
            <person name="Li Y."/>
            <person name="Tan C."/>
            <person name="Li Z."/>
            <person name="Guo J."/>
            <person name="Li S."/>
            <person name="Chen X."/>
            <person name="Wang C."/>
            <person name="Dai X."/>
            <person name="Yang H."/>
            <person name="Song W."/>
            <person name="Hou L."/>
            <person name="Xu J."/>
            <person name="Tong Z."/>
            <person name="Xu A."/>
            <person name="Yuan X."/>
            <person name="Wang W."/>
            <person name="Yang Q."/>
            <person name="Chen L."/>
            <person name="Sun Z."/>
            <person name="Wang K."/>
            <person name="Pan B."/>
            <person name="Chen J."/>
            <person name="Bao Y."/>
            <person name="Liu F."/>
            <person name="Qi X."/>
            <person name="Gang D.R."/>
            <person name="Wen J."/>
            <person name="Li J."/>
        </authorList>
    </citation>
    <scope>NUCLEOTIDE SEQUENCE</scope>
    <source>
        <strain evidence="2">Dzin_1.0</strain>
    </source>
</reference>
<keyword evidence="3" id="KW-1185">Reference proteome</keyword>
<evidence type="ECO:0000313" key="3">
    <source>
        <dbReference type="Proteomes" id="UP001085076"/>
    </source>
</evidence>
<protein>
    <submittedName>
        <fullName evidence="2">Uncharacterized protein</fullName>
    </submittedName>
</protein>
<dbReference type="AlphaFoldDB" id="A0A9D5CLC6"/>
<evidence type="ECO:0000256" key="1">
    <source>
        <dbReference type="SAM" id="MobiDB-lite"/>
    </source>
</evidence>
<proteinExistence type="predicted"/>
<feature type="region of interest" description="Disordered" evidence="1">
    <location>
        <begin position="58"/>
        <end position="92"/>
    </location>
</feature>
<dbReference type="Proteomes" id="UP001085076">
    <property type="component" value="Miscellaneous, Linkage group lg04"/>
</dbReference>
<evidence type="ECO:0000313" key="2">
    <source>
        <dbReference type="EMBL" id="KAJ0974979.1"/>
    </source>
</evidence>
<dbReference type="EMBL" id="JAGGNH010000004">
    <property type="protein sequence ID" value="KAJ0974979.1"/>
    <property type="molecule type" value="Genomic_DNA"/>
</dbReference>
<feature type="region of interest" description="Disordered" evidence="1">
    <location>
        <begin position="1"/>
        <end position="24"/>
    </location>
</feature>
<name>A0A9D5CLC6_9LILI</name>
<organism evidence="2 3">
    <name type="scientific">Dioscorea zingiberensis</name>
    <dbReference type="NCBI Taxonomy" id="325984"/>
    <lineage>
        <taxon>Eukaryota</taxon>
        <taxon>Viridiplantae</taxon>
        <taxon>Streptophyta</taxon>
        <taxon>Embryophyta</taxon>
        <taxon>Tracheophyta</taxon>
        <taxon>Spermatophyta</taxon>
        <taxon>Magnoliopsida</taxon>
        <taxon>Liliopsida</taxon>
        <taxon>Dioscoreales</taxon>
        <taxon>Dioscoreaceae</taxon>
        <taxon>Dioscorea</taxon>
    </lineage>
</organism>
<reference evidence="2" key="1">
    <citation type="submission" date="2021-03" db="EMBL/GenBank/DDBJ databases">
        <authorList>
            <person name="Li Z."/>
            <person name="Yang C."/>
        </authorList>
    </citation>
    <scope>NUCLEOTIDE SEQUENCE</scope>
    <source>
        <strain evidence="2">Dzin_1.0</strain>
        <tissue evidence="2">Leaf</tissue>
    </source>
</reference>
<sequence>MPFSFVASPSISARTPSLPAPGHHLARLPPAVAPTSGELPRAHPHCLQERHQGPCAACGRDNAGTPLTNSPLRDAARGSPRRSTASASSFHHRRAPLQLCPPLFILQRAFLPLDLGSDRARVVV</sequence>
<gene>
    <name evidence="2" type="ORF">J5N97_016944</name>
</gene>
<comment type="caution">
    <text evidence="2">The sequence shown here is derived from an EMBL/GenBank/DDBJ whole genome shotgun (WGS) entry which is preliminary data.</text>
</comment>
<accession>A0A9D5CLC6</accession>